<dbReference type="InterPro" id="IPR001205">
    <property type="entry name" value="RNA-dir_pol_C"/>
</dbReference>
<dbReference type="InterPro" id="IPR007094">
    <property type="entry name" value="RNA-dir_pol_PSvirus"/>
</dbReference>
<dbReference type="GO" id="GO:0039694">
    <property type="term" value="P:viral RNA genome replication"/>
    <property type="evidence" value="ECO:0007669"/>
    <property type="project" value="InterPro"/>
</dbReference>
<reference evidence="5" key="1">
    <citation type="journal article" date="2016" name="Nature">
        <title>Redefining the invertebrate RNA virosphere.</title>
        <authorList>
            <person name="Shi M."/>
            <person name="Lin X.D."/>
            <person name="Tian J.H."/>
            <person name="Chen L.J."/>
            <person name="Chen X."/>
            <person name="Li C.X."/>
            <person name="Qin X.C."/>
            <person name="Li J."/>
            <person name="Cao J.P."/>
            <person name="Eden J.S."/>
            <person name="Buchmann J."/>
            <person name="Wang W."/>
            <person name="Xu J."/>
            <person name="Holmes E.C."/>
            <person name="Zhang Y.Z."/>
        </authorList>
    </citation>
    <scope>NUCLEOTIDE SEQUENCE</scope>
    <source>
        <strain evidence="5">CC64706</strain>
    </source>
</reference>
<organism evidence="5">
    <name type="scientific">Wuhan insect virus 25</name>
    <dbReference type="NCBI Taxonomy" id="1923729"/>
    <lineage>
        <taxon>Viruses</taxon>
        <taxon>Riboviria</taxon>
    </lineage>
</organism>
<keyword evidence="3" id="KW-0693">Viral RNA replication</keyword>
<dbReference type="Gene3D" id="3.30.70.270">
    <property type="match status" value="1"/>
</dbReference>
<dbReference type="GO" id="GO:0003723">
    <property type="term" value="F:RNA binding"/>
    <property type="evidence" value="ECO:0007669"/>
    <property type="project" value="InterPro"/>
</dbReference>
<evidence type="ECO:0000259" key="4">
    <source>
        <dbReference type="PROSITE" id="PS50507"/>
    </source>
</evidence>
<keyword evidence="2" id="KW-0548">Nucleotidyltransferase</keyword>
<dbReference type="EMBL" id="KX884087">
    <property type="protein sequence ID" value="APG78200.1"/>
    <property type="molecule type" value="Genomic_RNA"/>
</dbReference>
<evidence type="ECO:0000256" key="1">
    <source>
        <dbReference type="ARBA" id="ARBA00022679"/>
    </source>
</evidence>
<dbReference type="SUPFAM" id="SSF56672">
    <property type="entry name" value="DNA/RNA polymerases"/>
    <property type="match status" value="1"/>
</dbReference>
<evidence type="ECO:0000256" key="3">
    <source>
        <dbReference type="ARBA" id="ARBA00022953"/>
    </source>
</evidence>
<dbReference type="GO" id="GO:0006351">
    <property type="term" value="P:DNA-templated transcription"/>
    <property type="evidence" value="ECO:0007669"/>
    <property type="project" value="InterPro"/>
</dbReference>
<evidence type="ECO:0000256" key="2">
    <source>
        <dbReference type="ARBA" id="ARBA00022695"/>
    </source>
</evidence>
<accession>A0A1L3KLA8</accession>
<dbReference type="Pfam" id="PF00680">
    <property type="entry name" value="RdRP_1"/>
    <property type="match status" value="1"/>
</dbReference>
<evidence type="ECO:0000313" key="5">
    <source>
        <dbReference type="EMBL" id="APG78200.1"/>
    </source>
</evidence>
<keyword evidence="1" id="KW-0808">Transferase</keyword>
<dbReference type="InterPro" id="IPR043502">
    <property type="entry name" value="DNA/RNA_pol_sf"/>
</dbReference>
<dbReference type="GO" id="GO:0003968">
    <property type="term" value="F:RNA-directed RNA polymerase activity"/>
    <property type="evidence" value="ECO:0007669"/>
    <property type="project" value="InterPro"/>
</dbReference>
<dbReference type="PROSITE" id="PS50507">
    <property type="entry name" value="RDRP_SSRNA_POS"/>
    <property type="match status" value="1"/>
</dbReference>
<proteinExistence type="predicted"/>
<feature type="domain" description="RdRp catalytic" evidence="4">
    <location>
        <begin position="212"/>
        <end position="340"/>
    </location>
</feature>
<protein>
    <submittedName>
        <fullName evidence="5">RdRp</fullName>
    </submittedName>
</protein>
<name>A0A1L3KLA8_9VIRU</name>
<dbReference type="InterPro" id="IPR043128">
    <property type="entry name" value="Rev_trsase/Diguanyl_cyclase"/>
</dbReference>
<sequence>MYLGRAKGFGQRFELPEYSPYLTEILPQCSKYTRSRVTLQLIRDDIRENRINEKAVRPDDPILDEAIRRTCRAFQLPEMVKPLHLNDVFKQELPIWSSSPGLPWTQHGYKTKGDIRKDVDAINRVRHFWHRVKTGQRMNMPDCCAFVRSHICERGEAKVRAVWGYPATVTFGEAMFAVPLIRAYQTYRTPIAYGYETGVGGMRRIFQQFKGKHFLGIDFSKFDKTLPAWLIRVAFDILAYNVKFHEYQDYGVPVAAALIRVWRVLTDYCINTRIRMCNGERYIKKAGLASGSYFTQLVGSICNHILLTYVVLKNEVTLRDILVFGDDSIIGVDERLTPDDVQATLAPLGLVVNVAKSGCSTNISNLTFLGYQINDGFPKKAREKAIASLVWPERNDRCWDDLASRALGILYANLGVDPYVDRICRTIVELKPFDLALTRDQKRYLGMLKLEIKKDPPSLMDFLLRLQ</sequence>